<evidence type="ECO:0000313" key="4">
    <source>
        <dbReference type="Proteomes" id="UP000829194"/>
    </source>
</evidence>
<keyword evidence="4" id="KW-1185">Reference proteome</keyword>
<keyword evidence="1" id="KW-0479">Metal-binding</keyword>
<evidence type="ECO:0000256" key="2">
    <source>
        <dbReference type="ARBA" id="ARBA00023180"/>
    </source>
</evidence>
<sequence length="467" mass="49939">MGIGHVLWGLVGAAAHAGPARHGKGVARGLLLALLAAAPAGVIAKERIALQKNPELAFPGAQGWAAHTPAGRGGKLLRVTTLASTGPGSFAEAIASPGPRIVVFEVAGVIDLERKELRISEPYLTIAGQTAPQPGITFIRGGLTIATHDVVIRHIRVRPGEAGLAKRAGVDFDAINTVRGAADVIVDHCSLTWATDENLSASSTRFFGESQADWMRAASRRITFSNNLIAEGLANATHGKGEHSKGSLIHDHVNDVLIVGNLYAHNYERNPLFKGGARGQVINNLIYNPGQRAVHYNLIAEEWLGHPYSVGQMAVRGNVMRAGPSTQTLAFFSIGGSGDLDYYADDNLVVDRIGQPLPQTGRYTTAPVKLHELAQAPELPFGVRLLPSAQVQDAVVADAGARPWDRDDIDRRILADTIEGRGKIIDSENEVGGYPKVEPTRQAFVPADWDLATMEPLKPLPRRAPLR</sequence>
<dbReference type="InterPro" id="IPR011050">
    <property type="entry name" value="Pectin_lyase_fold/virulence"/>
</dbReference>
<dbReference type="RefSeq" id="WP_083512229.1">
    <property type="nucleotide sequence ID" value="NZ_CP011131.1"/>
</dbReference>
<dbReference type="SUPFAM" id="SSF51126">
    <property type="entry name" value="Pectin lyase-like"/>
    <property type="match status" value="1"/>
</dbReference>
<name>A0ABY3XEQ1_9GAMM</name>
<dbReference type="Gene3D" id="2.160.20.10">
    <property type="entry name" value="Single-stranded right-handed beta-helix, Pectin lyase-like"/>
    <property type="match status" value="1"/>
</dbReference>
<keyword evidence="2" id="KW-0325">Glycoprotein</keyword>
<dbReference type="PANTHER" id="PTHR42970">
    <property type="entry name" value="PECTATE LYASE C-RELATED"/>
    <property type="match status" value="1"/>
</dbReference>
<gene>
    <name evidence="3" type="ORF">MOV92_01415</name>
</gene>
<evidence type="ECO:0000313" key="3">
    <source>
        <dbReference type="EMBL" id="UNP29976.1"/>
    </source>
</evidence>
<evidence type="ECO:0008006" key="5">
    <source>
        <dbReference type="Google" id="ProtNLM"/>
    </source>
</evidence>
<protein>
    <recommendedName>
        <fullName evidence="5">Pectate lyase</fullName>
    </recommendedName>
</protein>
<dbReference type="EMBL" id="CP093547">
    <property type="protein sequence ID" value="UNP29976.1"/>
    <property type="molecule type" value="Genomic_DNA"/>
</dbReference>
<evidence type="ECO:0000256" key="1">
    <source>
        <dbReference type="ARBA" id="ARBA00022723"/>
    </source>
</evidence>
<organism evidence="3 4">
    <name type="scientific">Lysobacter gummosus</name>
    <dbReference type="NCBI Taxonomy" id="262324"/>
    <lineage>
        <taxon>Bacteria</taxon>
        <taxon>Pseudomonadati</taxon>
        <taxon>Pseudomonadota</taxon>
        <taxon>Gammaproteobacteria</taxon>
        <taxon>Lysobacterales</taxon>
        <taxon>Lysobacteraceae</taxon>
        <taxon>Lysobacter</taxon>
    </lineage>
</organism>
<dbReference type="InterPro" id="IPR052063">
    <property type="entry name" value="Polysaccharide_Lyase_1"/>
</dbReference>
<dbReference type="InterPro" id="IPR012334">
    <property type="entry name" value="Pectin_lyas_fold"/>
</dbReference>
<dbReference type="PANTHER" id="PTHR42970:SF1">
    <property type="entry name" value="PECTATE LYASE C-RELATED"/>
    <property type="match status" value="1"/>
</dbReference>
<accession>A0ABY3XEQ1</accession>
<proteinExistence type="predicted"/>
<reference evidence="3 4" key="1">
    <citation type="submission" date="2022-03" db="EMBL/GenBank/DDBJ databases">
        <title>Complete genome sequence of Lysobacter capsici VKM B-2533 and Lysobacter gummosus 10.1.1, promising sources of lytic agents.</title>
        <authorList>
            <person name="Tarlachkov S.V."/>
            <person name="Kudryakova I.V."/>
            <person name="Afoshin A.S."/>
            <person name="Leontyevskaya E.A."/>
            <person name="Leontyevskaya N.V."/>
        </authorList>
    </citation>
    <scope>NUCLEOTIDE SEQUENCE [LARGE SCALE GENOMIC DNA]</scope>
    <source>
        <strain evidence="3 4">10.1.1</strain>
    </source>
</reference>
<dbReference type="Proteomes" id="UP000829194">
    <property type="component" value="Chromosome"/>
</dbReference>